<protein>
    <recommendedName>
        <fullName evidence="2">Cytokinin riboside 5'-monophosphate phosphoribohydrolase</fullName>
        <ecNumber evidence="2">3.2.2.n1</ecNumber>
    </recommendedName>
</protein>
<keyword evidence="4" id="KW-1185">Reference proteome</keyword>
<evidence type="ECO:0000313" key="3">
    <source>
        <dbReference type="EMBL" id="GAA1919823.1"/>
    </source>
</evidence>
<dbReference type="PANTHER" id="PTHR31223">
    <property type="entry name" value="LOG FAMILY PROTEIN YJL055W"/>
    <property type="match status" value="1"/>
</dbReference>
<dbReference type="EMBL" id="BAAAMY010000005">
    <property type="protein sequence ID" value="GAA1919823.1"/>
    <property type="molecule type" value="Genomic_DNA"/>
</dbReference>
<reference evidence="3 4" key="1">
    <citation type="journal article" date="2019" name="Int. J. Syst. Evol. Microbiol.">
        <title>The Global Catalogue of Microorganisms (GCM) 10K type strain sequencing project: providing services to taxonomists for standard genome sequencing and annotation.</title>
        <authorList>
            <consortium name="The Broad Institute Genomics Platform"/>
            <consortium name="The Broad Institute Genome Sequencing Center for Infectious Disease"/>
            <person name="Wu L."/>
            <person name="Ma J."/>
        </authorList>
    </citation>
    <scope>NUCLEOTIDE SEQUENCE [LARGE SCALE GENOMIC DNA]</scope>
    <source>
        <strain evidence="3 4">JCM 14046</strain>
    </source>
</reference>
<comment type="similarity">
    <text evidence="1 2">Belongs to the LOG family.</text>
</comment>
<dbReference type="Gene3D" id="3.40.50.450">
    <property type="match status" value="1"/>
</dbReference>
<dbReference type="PANTHER" id="PTHR31223:SF70">
    <property type="entry name" value="LOG FAMILY PROTEIN YJL055W"/>
    <property type="match status" value="1"/>
</dbReference>
<dbReference type="InterPro" id="IPR005269">
    <property type="entry name" value="LOG"/>
</dbReference>
<keyword evidence="2" id="KW-0203">Cytokinin biosynthesis</keyword>
<comment type="caution">
    <text evidence="3">The sequence shown here is derived from an EMBL/GenBank/DDBJ whole genome shotgun (WGS) entry which is preliminary data.</text>
</comment>
<evidence type="ECO:0000256" key="1">
    <source>
        <dbReference type="ARBA" id="ARBA00006763"/>
    </source>
</evidence>
<evidence type="ECO:0000313" key="4">
    <source>
        <dbReference type="Proteomes" id="UP001501612"/>
    </source>
</evidence>
<comment type="catalytic activity">
    <reaction evidence="2">
        <text>N(6)-(dimethylallyl)adenosine 5'-phosphate + H2O = N(6)-dimethylallyladenine + D-ribose 5-phosphate</text>
        <dbReference type="Rhea" id="RHEA:48560"/>
        <dbReference type="ChEBI" id="CHEBI:15377"/>
        <dbReference type="ChEBI" id="CHEBI:17660"/>
        <dbReference type="ChEBI" id="CHEBI:57526"/>
        <dbReference type="ChEBI" id="CHEBI:78346"/>
        <dbReference type="EC" id="3.2.2.n1"/>
    </reaction>
</comment>
<dbReference type="EC" id="3.2.2.n1" evidence="2"/>
<dbReference type="RefSeq" id="WP_344007044.1">
    <property type="nucleotide sequence ID" value="NZ_BAAAMY010000005.1"/>
</dbReference>
<proteinExistence type="inferred from homology"/>
<name>A0ABN2PEN5_9ACTN</name>
<dbReference type="Proteomes" id="UP001501612">
    <property type="component" value="Unassembled WGS sequence"/>
</dbReference>
<dbReference type="InterPro" id="IPR031100">
    <property type="entry name" value="LOG_fam"/>
</dbReference>
<comment type="catalytic activity">
    <reaction evidence="2">
        <text>9-ribosyl-trans-zeatin 5'-phosphate + H2O = trans-zeatin + D-ribose 5-phosphate</text>
        <dbReference type="Rhea" id="RHEA:48564"/>
        <dbReference type="ChEBI" id="CHEBI:15377"/>
        <dbReference type="ChEBI" id="CHEBI:16522"/>
        <dbReference type="ChEBI" id="CHEBI:78346"/>
        <dbReference type="ChEBI" id="CHEBI:87947"/>
        <dbReference type="EC" id="3.2.2.n1"/>
    </reaction>
</comment>
<dbReference type="NCBIfam" id="TIGR00730">
    <property type="entry name" value="Rossman fold protein, TIGR00730 family"/>
    <property type="match status" value="1"/>
</dbReference>
<sequence>MALGAVAVFCGSSPGTDPAYAEAARLVGRTLAEQGTTLVYGGGRVGLMGVVADAALEAGGEVVGVIPGGLFAAEVAHTGLTRLHEVGSMHERKQLMADLADAFLVLPGGAGTLDEVAEQWTWAQLGIHDKPSGFLDVGGFWRPLHAMREAMLEAGFVAADAAGVVTFDADLTSLLARLARPARGPV</sequence>
<organism evidence="3 4">
    <name type="scientific">Nocardioides lentus</name>
    <dbReference type="NCBI Taxonomy" id="338077"/>
    <lineage>
        <taxon>Bacteria</taxon>
        <taxon>Bacillati</taxon>
        <taxon>Actinomycetota</taxon>
        <taxon>Actinomycetes</taxon>
        <taxon>Propionibacteriales</taxon>
        <taxon>Nocardioidaceae</taxon>
        <taxon>Nocardioides</taxon>
    </lineage>
</organism>
<evidence type="ECO:0000256" key="2">
    <source>
        <dbReference type="RuleBase" id="RU363015"/>
    </source>
</evidence>
<dbReference type="SUPFAM" id="SSF102405">
    <property type="entry name" value="MCP/YpsA-like"/>
    <property type="match status" value="1"/>
</dbReference>
<gene>
    <name evidence="3" type="ORF">GCM10009737_21700</name>
</gene>
<accession>A0ABN2PEN5</accession>
<keyword evidence="2" id="KW-0378">Hydrolase</keyword>
<dbReference type="Pfam" id="PF03641">
    <property type="entry name" value="Lysine_decarbox"/>
    <property type="match status" value="1"/>
</dbReference>